<accession>A0AAN9A3S4</accession>
<evidence type="ECO:0000256" key="1">
    <source>
        <dbReference type="SAM" id="MobiDB-lite"/>
    </source>
</evidence>
<dbReference type="AlphaFoldDB" id="A0AAN9A3S4"/>
<feature type="non-terminal residue" evidence="2">
    <location>
        <position position="59"/>
    </location>
</feature>
<comment type="caution">
    <text evidence="2">The sequence shown here is derived from an EMBL/GenBank/DDBJ whole genome shotgun (WGS) entry which is preliminary data.</text>
</comment>
<evidence type="ECO:0000313" key="2">
    <source>
        <dbReference type="EMBL" id="KAK7079536.1"/>
    </source>
</evidence>
<proteinExistence type="predicted"/>
<name>A0AAN9A3S4_HALRR</name>
<feature type="compositionally biased region" description="Basic residues" evidence="1">
    <location>
        <begin position="1"/>
        <end position="11"/>
    </location>
</feature>
<organism evidence="2 3">
    <name type="scientific">Halocaridina rubra</name>
    <name type="common">Hawaiian red shrimp</name>
    <dbReference type="NCBI Taxonomy" id="373956"/>
    <lineage>
        <taxon>Eukaryota</taxon>
        <taxon>Metazoa</taxon>
        <taxon>Ecdysozoa</taxon>
        <taxon>Arthropoda</taxon>
        <taxon>Crustacea</taxon>
        <taxon>Multicrustacea</taxon>
        <taxon>Malacostraca</taxon>
        <taxon>Eumalacostraca</taxon>
        <taxon>Eucarida</taxon>
        <taxon>Decapoda</taxon>
        <taxon>Pleocyemata</taxon>
        <taxon>Caridea</taxon>
        <taxon>Atyoidea</taxon>
        <taxon>Atyidae</taxon>
        <taxon>Halocaridina</taxon>
    </lineage>
</organism>
<keyword evidence="3" id="KW-1185">Reference proteome</keyword>
<protein>
    <submittedName>
        <fullName evidence="2">Uncharacterized protein</fullName>
    </submittedName>
</protein>
<reference evidence="2 3" key="1">
    <citation type="submission" date="2023-11" db="EMBL/GenBank/DDBJ databases">
        <title>Halocaridina rubra genome assembly.</title>
        <authorList>
            <person name="Smith C."/>
        </authorList>
    </citation>
    <scope>NUCLEOTIDE SEQUENCE [LARGE SCALE GENOMIC DNA]</scope>
    <source>
        <strain evidence="2">EP-1</strain>
        <tissue evidence="2">Whole</tissue>
    </source>
</reference>
<sequence length="59" mass="6625">MEGSQRKRYKHSNSEETDASTADVRPAVGCGTLAKVALKNFMCHDHLEIDFHPQVNLLQ</sequence>
<feature type="region of interest" description="Disordered" evidence="1">
    <location>
        <begin position="1"/>
        <end position="23"/>
    </location>
</feature>
<dbReference type="EMBL" id="JAXCGZ010006783">
    <property type="protein sequence ID" value="KAK7079536.1"/>
    <property type="molecule type" value="Genomic_DNA"/>
</dbReference>
<evidence type="ECO:0000313" key="3">
    <source>
        <dbReference type="Proteomes" id="UP001381693"/>
    </source>
</evidence>
<gene>
    <name evidence="2" type="ORF">SK128_008977</name>
</gene>
<dbReference type="Proteomes" id="UP001381693">
    <property type="component" value="Unassembled WGS sequence"/>
</dbReference>